<dbReference type="PANTHER" id="PTHR32305">
    <property type="match status" value="1"/>
</dbReference>
<dbReference type="InterPro" id="IPR056823">
    <property type="entry name" value="TEN-like_YD-shell"/>
</dbReference>
<feature type="domain" description="Teneurin-like YD-shell" evidence="2">
    <location>
        <begin position="1025"/>
        <end position="1320"/>
    </location>
</feature>
<sequence length="1589" mass="176153">MSDNSAYQGSQAFNAKGNANEYVSPGTGSLSLTRSLINLPGKSDSIGLSINLSYSQGSQGSFGLPPNWSFGIPYLIPNQSLSCQGKTYVIDPDWIDDTSGNPHQSGLKYVNNHGLKLTNVNFAELPSREPGYWSWCFKQEDGAKNYFDATGKLLEHDDVFGNYIYYEYEDENASPTETSITRIKDSWGQTVYFEYDPSGEITVTSADGGTTSIQFDENGVQSIRDAENNLTLFCYDTSRSSPLLCSVEYPVGLTSIFQYQDLPYNSPDRETGFQAAVSDHIHKDGETVLDWTTYTFSDNTFTGYSIGCILGGQKDDLIENGDKYYRYDVLIQRKDERGDKTLAASRNTYNFLHLLVQEDHYNVDEYGNLGNSHRAVYTYSLSEEIYNLPASYSHPTVVEQLYYNASSGDECALRKTEVEYNEYTNPTRSVEYINSSKNNSKSYEPHTKREVEYYETKQGTQLFKTETFTDFVTSDVRTVRYYLNEDETTFSSNLIEYSTVQNPTPKPWKTKTYEHNFDGRIMSEKVEWSRGVSLPPETIRSYTSTTNYSFDPDSKIRTTITTDASGNQITRKHSMKIVNGPIVETILASGLSETYQYDEIGRVIKYTDFAGNTTSTEFRLRGGANSSEANTITTTYPTGYVTQVNLDALNRLVEATDNGDPTRQYPAEPSRVLMKKSYNVLGLEASSTDQYNRKTTSDVYDSLHRLTQKKDSLGNVSRLVYDDEANSVEHYINGEHRATTKHDNLGRQISHTVYPDSSDSSIDYVIVTEQALDGQGNALQLKQIQTHKNGSSTVLSTTSRTYNAEYAVATEDFVAQNDLGGSSGQDHVQKTYTYDIFGNIYQSSKNTEYSTGDKFQHLSAISIFNECGLLSRYRNQLRQEEIYTYDCDGNLTRMQQFDGSEVKYLYNKLGKVTKVERPNDDDLLLEYLDSGNISKIRKGNDTVQYQYSLDGSLLSVNYPDGKLQKYVFSNTGQVIKEISADGTECMLTYDECARLVSRRCQDDTINYTYGQVNHRKGGLVSLSISGRTQEIQRNVLYNGYGAVVKTDVTSDRRSLVTITNDFDPRGRLVASRISSNKYPQDSVLNFTQKMSYDGLNQLIQDVRTDGVTGAQRNVRYSLDGNSNVLTVNKDGRVTQMRYNEIDQRTDMGFRYDTNGRLTSDEKGRIYKYGANDKLISIETGDGGESRFEYYPNSTLAAAVNPENRSKASFYYNGERVNSIFIEQEGWVSLLNEQGHRLAAYPTNSSASYSIEHQGSTNLIVGANDYKTIEYDAYGSASPSSNLSVHESFCYQQEYTDQMSGLIYLRSRFYHPDNMSFITMDRLHKDNRYAYCAADPINTSGAAIDLGTPVGVGIPIGTMAASTFGAESLSASLASVSIKGAASQVGSRIVQAAIAHYTYGPWHLGVDIPSGALGSLVDSASGTGADWISRFLVERSNERATTVIRATAGMAGGLAGAAVSDHTHRPLTGGTAPAFVNGAASDAIGAIILSWGGLPVEEITAVGDEGRRGLVAGAEEGWNVIGSVPEPRVIGSGAFGNEEARGFAVDFPSVNEKKRSIARRGGHNIAKRTGTVAMTADALKILRQLRALGA</sequence>
<proteinExistence type="predicted"/>
<dbReference type="Pfam" id="PF25023">
    <property type="entry name" value="TEN_YD-shell"/>
    <property type="match status" value="2"/>
</dbReference>
<dbReference type="Proteomes" id="UP001370758">
    <property type="component" value="Unassembled WGS sequence"/>
</dbReference>
<keyword evidence="4" id="KW-1185">Reference proteome</keyword>
<dbReference type="NCBIfam" id="TIGR03696">
    <property type="entry name" value="Rhs_assc_core"/>
    <property type="match status" value="1"/>
</dbReference>
<evidence type="ECO:0000259" key="2">
    <source>
        <dbReference type="Pfam" id="PF25023"/>
    </source>
</evidence>
<evidence type="ECO:0000313" key="4">
    <source>
        <dbReference type="Proteomes" id="UP001370758"/>
    </source>
</evidence>
<dbReference type="InterPro" id="IPR022385">
    <property type="entry name" value="Rhs_assc_core"/>
</dbReference>
<reference evidence="3 4" key="1">
    <citation type="submission" date="2023-08" db="EMBL/GenBank/DDBJ databases">
        <authorList>
            <person name="Palmer J.M."/>
        </authorList>
    </citation>
    <scope>NUCLEOTIDE SEQUENCE [LARGE SCALE GENOMIC DNA]</scope>
    <source>
        <strain evidence="3 4">TWF481</strain>
    </source>
</reference>
<organism evidence="3 4">
    <name type="scientific">Arthrobotrys musiformis</name>
    <dbReference type="NCBI Taxonomy" id="47236"/>
    <lineage>
        <taxon>Eukaryota</taxon>
        <taxon>Fungi</taxon>
        <taxon>Dikarya</taxon>
        <taxon>Ascomycota</taxon>
        <taxon>Pezizomycotina</taxon>
        <taxon>Orbiliomycetes</taxon>
        <taxon>Orbiliales</taxon>
        <taxon>Orbiliaceae</taxon>
        <taxon>Arthrobotrys</taxon>
    </lineage>
</organism>
<feature type="domain" description="Teneurin-like YD-shell" evidence="2">
    <location>
        <begin position="780"/>
        <end position="1015"/>
    </location>
</feature>
<dbReference type="InterPro" id="IPR050708">
    <property type="entry name" value="T6SS_VgrG/RHS"/>
</dbReference>
<keyword evidence="1" id="KW-0677">Repeat</keyword>
<accession>A0AAV9W624</accession>
<dbReference type="Gene3D" id="2.180.10.10">
    <property type="entry name" value="RHS repeat-associated core"/>
    <property type="match status" value="2"/>
</dbReference>
<evidence type="ECO:0000313" key="3">
    <source>
        <dbReference type="EMBL" id="KAK6502013.1"/>
    </source>
</evidence>
<name>A0AAV9W624_9PEZI</name>
<dbReference type="EMBL" id="JAVHJL010000006">
    <property type="protein sequence ID" value="KAK6502013.1"/>
    <property type="molecule type" value="Genomic_DNA"/>
</dbReference>
<protein>
    <recommendedName>
        <fullName evidence="2">Teneurin-like YD-shell domain-containing protein</fullName>
    </recommendedName>
</protein>
<comment type="caution">
    <text evidence="3">The sequence shown here is derived from an EMBL/GenBank/DDBJ whole genome shotgun (WGS) entry which is preliminary data.</text>
</comment>
<dbReference type="PANTHER" id="PTHR32305:SF15">
    <property type="entry name" value="PROTEIN RHSA-RELATED"/>
    <property type="match status" value="1"/>
</dbReference>
<gene>
    <name evidence="3" type="ORF">TWF481_009831</name>
</gene>
<evidence type="ECO:0000256" key="1">
    <source>
        <dbReference type="ARBA" id="ARBA00022737"/>
    </source>
</evidence>